<dbReference type="Gene3D" id="3.10.580.10">
    <property type="entry name" value="CBS-domain"/>
    <property type="match status" value="1"/>
</dbReference>
<evidence type="ECO:0000259" key="2">
    <source>
        <dbReference type="PROSITE" id="PS51371"/>
    </source>
</evidence>
<gene>
    <name evidence="3" type="ORF">S01H1_02410</name>
</gene>
<accession>X0TEG9</accession>
<dbReference type="InterPro" id="IPR044725">
    <property type="entry name" value="CBSX3_CBS_dom"/>
</dbReference>
<dbReference type="CDD" id="cd04623">
    <property type="entry name" value="CBS_pair_bac_euk"/>
    <property type="match status" value="1"/>
</dbReference>
<feature type="domain" description="CBS" evidence="2">
    <location>
        <begin position="9"/>
        <end position="67"/>
    </location>
</feature>
<dbReference type="InterPro" id="IPR051257">
    <property type="entry name" value="Diverse_CBS-Domain"/>
</dbReference>
<evidence type="ECO:0000313" key="3">
    <source>
        <dbReference type="EMBL" id="GAF85716.1"/>
    </source>
</evidence>
<feature type="domain" description="CBS" evidence="2">
    <location>
        <begin position="76"/>
        <end position="131"/>
    </location>
</feature>
<evidence type="ECO:0000256" key="1">
    <source>
        <dbReference type="ARBA" id="ARBA00023122"/>
    </source>
</evidence>
<proteinExistence type="predicted"/>
<dbReference type="Pfam" id="PF00571">
    <property type="entry name" value="CBS"/>
    <property type="match status" value="2"/>
</dbReference>
<dbReference type="PROSITE" id="PS51371">
    <property type="entry name" value="CBS"/>
    <property type="match status" value="2"/>
</dbReference>
<dbReference type="InterPro" id="IPR046342">
    <property type="entry name" value="CBS_dom_sf"/>
</dbReference>
<dbReference type="AlphaFoldDB" id="X0TEG9"/>
<dbReference type="SMART" id="SM00116">
    <property type="entry name" value="CBS"/>
    <property type="match status" value="2"/>
</dbReference>
<protein>
    <recommendedName>
        <fullName evidence="2">CBS domain-containing protein</fullName>
    </recommendedName>
</protein>
<organism evidence="3">
    <name type="scientific">marine sediment metagenome</name>
    <dbReference type="NCBI Taxonomy" id="412755"/>
    <lineage>
        <taxon>unclassified sequences</taxon>
        <taxon>metagenomes</taxon>
        <taxon>ecological metagenomes</taxon>
    </lineage>
</organism>
<dbReference type="PANTHER" id="PTHR43080:SF2">
    <property type="entry name" value="CBS DOMAIN-CONTAINING PROTEIN"/>
    <property type="match status" value="1"/>
</dbReference>
<dbReference type="InterPro" id="IPR000644">
    <property type="entry name" value="CBS_dom"/>
</dbReference>
<dbReference type="SUPFAM" id="SSF54631">
    <property type="entry name" value="CBS-domain pair"/>
    <property type="match status" value="1"/>
</dbReference>
<reference evidence="3" key="1">
    <citation type="journal article" date="2014" name="Front. Microbiol.">
        <title>High frequency of phylogenetically diverse reductive dehalogenase-homologous genes in deep subseafloor sedimentary metagenomes.</title>
        <authorList>
            <person name="Kawai M."/>
            <person name="Futagami T."/>
            <person name="Toyoda A."/>
            <person name="Takaki Y."/>
            <person name="Nishi S."/>
            <person name="Hori S."/>
            <person name="Arai W."/>
            <person name="Tsubouchi T."/>
            <person name="Morono Y."/>
            <person name="Uchiyama I."/>
            <person name="Ito T."/>
            <person name="Fujiyama A."/>
            <person name="Inagaki F."/>
            <person name="Takami H."/>
        </authorList>
    </citation>
    <scope>NUCLEOTIDE SEQUENCE</scope>
    <source>
        <strain evidence="3">Expedition CK06-06</strain>
    </source>
</reference>
<keyword evidence="1" id="KW-0129">CBS domain</keyword>
<sequence>MTIIKHVLAKKGHDVHAIPPDASVFDALKMMAENNIGSLLVLDGDKLVGLITERNYAREIILKGRTSPETLVRDIMTTKVSCVRPDQSVDECMALMTARTVRHLPVIEDGQLIGVISIGDMVNSIIHDQQFLIEELEHFIHGR</sequence>
<dbReference type="EMBL" id="BARS01001156">
    <property type="protein sequence ID" value="GAF85716.1"/>
    <property type="molecule type" value="Genomic_DNA"/>
</dbReference>
<comment type="caution">
    <text evidence="3">The sequence shown here is derived from an EMBL/GenBank/DDBJ whole genome shotgun (WGS) entry which is preliminary data.</text>
</comment>
<dbReference type="PANTHER" id="PTHR43080">
    <property type="entry name" value="CBS DOMAIN-CONTAINING PROTEIN CBSX3, MITOCHONDRIAL"/>
    <property type="match status" value="1"/>
</dbReference>
<name>X0TEG9_9ZZZZ</name>